<reference evidence="2" key="1">
    <citation type="submission" date="2022-10" db="EMBL/GenBank/DDBJ databases">
        <title>Streptomyces beihaiensis sp. nov., a chitin degrading actinobacterium, isolated from shrimp pond soil.</title>
        <authorList>
            <person name="Xie J."/>
            <person name="Shen N."/>
        </authorList>
    </citation>
    <scope>NUCLEOTIDE SEQUENCE</scope>
    <source>
        <strain evidence="2">GXMU-J5</strain>
    </source>
</reference>
<proteinExistence type="predicted"/>
<sequence>MSNDTRTLRWFKSSYSNDSGGACLEVAYAWRKSSYSNDSGGNCVEVAACACHGAEAGGAGGAAATVHVRDSKDVALPGLAVSAGAWAAFVAETGGDPR</sequence>
<keyword evidence="3" id="KW-1185">Reference proteome</keyword>
<dbReference type="RefSeq" id="WP_266599608.1">
    <property type="nucleotide sequence ID" value="NZ_JAPHNL010000124.1"/>
</dbReference>
<name>A0ABT3TUQ4_9ACTN</name>
<organism evidence="2 3">
    <name type="scientific">Streptomyces beihaiensis</name>
    <dbReference type="NCBI Taxonomy" id="2984495"/>
    <lineage>
        <taxon>Bacteria</taxon>
        <taxon>Bacillati</taxon>
        <taxon>Actinomycetota</taxon>
        <taxon>Actinomycetes</taxon>
        <taxon>Kitasatosporales</taxon>
        <taxon>Streptomycetaceae</taxon>
        <taxon>Streptomyces</taxon>
    </lineage>
</organism>
<dbReference type="Pfam" id="PF04149">
    <property type="entry name" value="DUF397"/>
    <property type="match status" value="2"/>
</dbReference>
<evidence type="ECO:0000313" key="3">
    <source>
        <dbReference type="Proteomes" id="UP001163064"/>
    </source>
</evidence>
<comment type="caution">
    <text evidence="2">The sequence shown here is derived from an EMBL/GenBank/DDBJ whole genome shotgun (WGS) entry which is preliminary data.</text>
</comment>
<evidence type="ECO:0000313" key="2">
    <source>
        <dbReference type="EMBL" id="MCX3060768.1"/>
    </source>
</evidence>
<accession>A0ABT3TUQ4</accession>
<dbReference type="EMBL" id="JAPHNL010000124">
    <property type="protein sequence ID" value="MCX3060768.1"/>
    <property type="molecule type" value="Genomic_DNA"/>
</dbReference>
<feature type="domain" description="DUF397" evidence="1">
    <location>
        <begin position="8"/>
        <end position="27"/>
    </location>
</feature>
<gene>
    <name evidence="2" type="ORF">OFY01_13545</name>
</gene>
<feature type="domain" description="DUF397" evidence="1">
    <location>
        <begin position="29"/>
        <end position="92"/>
    </location>
</feature>
<evidence type="ECO:0000259" key="1">
    <source>
        <dbReference type="Pfam" id="PF04149"/>
    </source>
</evidence>
<dbReference type="InterPro" id="IPR007278">
    <property type="entry name" value="DUF397"/>
</dbReference>
<protein>
    <submittedName>
        <fullName evidence="2">DUF397 domain-containing protein</fullName>
    </submittedName>
</protein>
<dbReference type="Proteomes" id="UP001163064">
    <property type="component" value="Unassembled WGS sequence"/>
</dbReference>